<reference evidence="3" key="1">
    <citation type="submission" date="2018-05" db="EMBL/GenBank/DDBJ databases">
        <title>Draft genome of Mucuna pruriens seed.</title>
        <authorList>
            <person name="Nnadi N.E."/>
            <person name="Vos R."/>
            <person name="Hasami M.H."/>
            <person name="Devisetty U.K."/>
            <person name="Aguiy J.C."/>
        </authorList>
    </citation>
    <scope>NUCLEOTIDE SEQUENCE [LARGE SCALE GENOMIC DNA]</scope>
    <source>
        <strain evidence="3">JCA_2017</strain>
    </source>
</reference>
<dbReference type="Pfam" id="PF24924">
    <property type="entry name" value="DUF7745"/>
    <property type="match status" value="1"/>
</dbReference>
<evidence type="ECO:0000256" key="1">
    <source>
        <dbReference type="SAM" id="MobiDB-lite"/>
    </source>
</evidence>
<feature type="domain" description="DUF7745" evidence="2">
    <location>
        <begin position="1"/>
        <end position="181"/>
    </location>
</feature>
<dbReference type="PANTHER" id="PTHR48154:SF1">
    <property type="entry name" value="PROTEIN, PUTATIVE-RELATED"/>
    <property type="match status" value="1"/>
</dbReference>
<accession>A0A371I6I9</accession>
<feature type="region of interest" description="Disordered" evidence="1">
    <location>
        <begin position="185"/>
        <end position="216"/>
    </location>
</feature>
<dbReference type="AlphaFoldDB" id="A0A371I6I9"/>
<name>A0A371I6I9_MUCPR</name>
<comment type="caution">
    <text evidence="3">The sequence shown here is derived from an EMBL/GenBank/DDBJ whole genome shotgun (WGS) entry which is preliminary data.</text>
</comment>
<dbReference type="InterPro" id="IPR056647">
    <property type="entry name" value="DUF7745"/>
</dbReference>
<dbReference type="OrthoDB" id="994452at2759"/>
<sequence>MDVFELLIYGIVLFLYIEDHVDLAAINAFLAKRNRGENPMIMILANTYYSLNCCYERNRKGLRCCTTLLYLWLATHLFHNNGRTTCPIEDYHWSWVTMMSKAKWTKHLDEATEKSIRWYPRWNERGDTIIRCGGFPNVPLMGTKGAINYNLELVPKQVSYPITLPPPEEAITPFIIHALGAQDRGKPGGVLSEKDPSGNPKVAVPHPITRPGFGKD</sequence>
<dbReference type="Proteomes" id="UP000257109">
    <property type="component" value="Unassembled WGS sequence"/>
</dbReference>
<dbReference type="PANTHER" id="PTHR48154">
    <property type="entry name" value="PROTEIN, PUTATIVE-RELATED"/>
    <property type="match status" value="1"/>
</dbReference>
<evidence type="ECO:0000259" key="2">
    <source>
        <dbReference type="Pfam" id="PF24924"/>
    </source>
</evidence>
<protein>
    <recommendedName>
        <fullName evidence="2">DUF7745 domain-containing protein</fullName>
    </recommendedName>
</protein>
<gene>
    <name evidence="3" type="ORF">CR513_04914</name>
</gene>
<proteinExistence type="predicted"/>
<dbReference type="EMBL" id="QJKJ01000823">
    <property type="protein sequence ID" value="RDY10544.1"/>
    <property type="molecule type" value="Genomic_DNA"/>
</dbReference>
<organism evidence="3 4">
    <name type="scientific">Mucuna pruriens</name>
    <name type="common">Velvet bean</name>
    <name type="synonym">Dolichos pruriens</name>
    <dbReference type="NCBI Taxonomy" id="157652"/>
    <lineage>
        <taxon>Eukaryota</taxon>
        <taxon>Viridiplantae</taxon>
        <taxon>Streptophyta</taxon>
        <taxon>Embryophyta</taxon>
        <taxon>Tracheophyta</taxon>
        <taxon>Spermatophyta</taxon>
        <taxon>Magnoliopsida</taxon>
        <taxon>eudicotyledons</taxon>
        <taxon>Gunneridae</taxon>
        <taxon>Pentapetalae</taxon>
        <taxon>rosids</taxon>
        <taxon>fabids</taxon>
        <taxon>Fabales</taxon>
        <taxon>Fabaceae</taxon>
        <taxon>Papilionoideae</taxon>
        <taxon>50 kb inversion clade</taxon>
        <taxon>NPAAA clade</taxon>
        <taxon>indigoferoid/millettioid clade</taxon>
        <taxon>Phaseoleae</taxon>
        <taxon>Mucuna</taxon>
    </lineage>
</organism>
<evidence type="ECO:0000313" key="3">
    <source>
        <dbReference type="EMBL" id="RDY10544.1"/>
    </source>
</evidence>
<feature type="non-terminal residue" evidence="3">
    <location>
        <position position="1"/>
    </location>
</feature>
<evidence type="ECO:0000313" key="4">
    <source>
        <dbReference type="Proteomes" id="UP000257109"/>
    </source>
</evidence>
<keyword evidence="4" id="KW-1185">Reference proteome</keyword>